<protein>
    <submittedName>
        <fullName evidence="1">Uncharacterized protein</fullName>
    </submittedName>
</protein>
<dbReference type="EMBL" id="AP026867">
    <property type="protein sequence ID" value="BDS15483.1"/>
    <property type="molecule type" value="Genomic_DNA"/>
</dbReference>
<dbReference type="Proteomes" id="UP001060919">
    <property type="component" value="Chromosome"/>
</dbReference>
<proteinExistence type="predicted"/>
<dbReference type="KEGG" id="aup:AsAng_0062670"/>
<accession>A0A915YME7</accession>
<dbReference type="AlphaFoldDB" id="A0A915YME7"/>
<evidence type="ECO:0000313" key="1">
    <source>
        <dbReference type="EMBL" id="BDS15483.1"/>
    </source>
</evidence>
<dbReference type="RefSeq" id="WP_264790633.1">
    <property type="nucleotide sequence ID" value="NZ_AP026867.1"/>
</dbReference>
<sequence>MLPKKIHFQHKKITKIYETNTDGASGQHKTCVTNQSITYCDGALATYTTNGKNLVSEKMLNEPFGTITISQNNTTDKTISGTFDFKVKDFFQPTAQPVHMTGSFSDLPYTVLN</sequence>
<reference evidence="1" key="1">
    <citation type="submission" date="2022-09" db="EMBL/GenBank/DDBJ databases">
        <title>Aureispira anguillicida sp. nov., isolated from Leptocephalus of Japanese eel Anguilla japonica.</title>
        <authorList>
            <person name="Yuasa K."/>
            <person name="Mekata T."/>
            <person name="Ikunari K."/>
        </authorList>
    </citation>
    <scope>NUCLEOTIDE SEQUENCE</scope>
    <source>
        <strain evidence="1">EL160426</strain>
    </source>
</reference>
<organism evidence="1 2">
    <name type="scientific">Aureispira anguillae</name>
    <dbReference type="NCBI Taxonomy" id="2864201"/>
    <lineage>
        <taxon>Bacteria</taxon>
        <taxon>Pseudomonadati</taxon>
        <taxon>Bacteroidota</taxon>
        <taxon>Saprospiria</taxon>
        <taxon>Saprospirales</taxon>
        <taxon>Saprospiraceae</taxon>
        <taxon>Aureispira</taxon>
    </lineage>
</organism>
<evidence type="ECO:0000313" key="2">
    <source>
        <dbReference type="Proteomes" id="UP001060919"/>
    </source>
</evidence>
<gene>
    <name evidence="1" type="ORF">AsAng_0062670</name>
</gene>
<name>A0A915YME7_9BACT</name>
<keyword evidence="2" id="KW-1185">Reference proteome</keyword>